<accession>A0ACD1IRE9</accession>
<proteinExistence type="predicted"/>
<gene>
    <name evidence="1" type="ORF">BO79DRAFT_189130</name>
</gene>
<organism evidence="1 2">
    <name type="scientific">Aspergillus costaricaensis CBS 115574</name>
    <dbReference type="NCBI Taxonomy" id="1448317"/>
    <lineage>
        <taxon>Eukaryota</taxon>
        <taxon>Fungi</taxon>
        <taxon>Dikarya</taxon>
        <taxon>Ascomycota</taxon>
        <taxon>Pezizomycotina</taxon>
        <taxon>Eurotiomycetes</taxon>
        <taxon>Eurotiomycetidae</taxon>
        <taxon>Eurotiales</taxon>
        <taxon>Aspergillaceae</taxon>
        <taxon>Aspergillus</taxon>
        <taxon>Aspergillus subgen. Circumdati</taxon>
    </lineage>
</organism>
<reference evidence="1" key="1">
    <citation type="submission" date="2018-02" db="EMBL/GenBank/DDBJ databases">
        <title>The genomes of Aspergillus section Nigri reveals drivers in fungal speciation.</title>
        <authorList>
            <consortium name="DOE Joint Genome Institute"/>
            <person name="Vesth T.C."/>
            <person name="Nybo J."/>
            <person name="Theobald S."/>
            <person name="Brandl J."/>
            <person name="Frisvad J.C."/>
            <person name="Nielsen K.F."/>
            <person name="Lyhne E.K."/>
            <person name="Kogle M.E."/>
            <person name="Kuo A."/>
            <person name="Riley R."/>
            <person name="Clum A."/>
            <person name="Nolan M."/>
            <person name="Lipzen A."/>
            <person name="Salamov A."/>
            <person name="Henrissat B."/>
            <person name="Wiebenga A."/>
            <person name="De vries R.P."/>
            <person name="Grigoriev I.V."/>
            <person name="Mortensen U.H."/>
            <person name="Andersen M.R."/>
            <person name="Baker S.E."/>
        </authorList>
    </citation>
    <scope>NUCLEOTIDE SEQUENCE</scope>
    <source>
        <strain evidence="1">CBS 115574</strain>
    </source>
</reference>
<evidence type="ECO:0000313" key="1">
    <source>
        <dbReference type="EMBL" id="RAK92335.1"/>
    </source>
</evidence>
<dbReference type="EMBL" id="KZ824539">
    <property type="protein sequence ID" value="RAK92335.1"/>
    <property type="molecule type" value="Genomic_DNA"/>
</dbReference>
<evidence type="ECO:0000313" key="2">
    <source>
        <dbReference type="Proteomes" id="UP000249748"/>
    </source>
</evidence>
<sequence>MSATAEVLVLSSSPERNPVHTPAPPAYDPERLFGLSPVDVETTPIPSPSELFCPSTHSKFFEVGNRIDESRRKGSRKDSSNLTNGESAAITLEEEPVADKPKRRGRPKKDQKKAAEESGSVAGTEKTTAKKTTTGASKKRTEPATKRSKPANKTISGRVAKAGSSQPKEAGEKAVCPLTPQAVLPQQTTKDVLDWERDGLQLEPAMTRRLDWTPTTKKAKEVVQLEGKLGPDDITRGFGNLLSEYGFNGSAAPASDYVPSDNGAPTKRRRIELVDPGVYPTSRQSVADDSEKDSTEGTRKSTPATRKKPTQRAKKFTTLTARVTAKYINESTEGSDVVEEETPKAKPRASRSKKKGQEPEFVVLSPEEAAKSLDDQELVFGTCSQLEREDSPTIIRELQAAISESERSMTLEAGGRPHRMQSRASSAVSRFNGSGNLWSVASRDVDGSLMQVEVVDLIDSPDRSETITPDEQPSSDRGEAEAECNTSDINPTQTDSDQAKATSTNEAQLIIPAPTTQTTNKMTQNYTSVARKSDSKMPQYNDFTDAQLSKQAASFGFKPLKNRKKMIELLEKCWKAKNGVSSETNAENAQQDPSVEPAPAPVPGNKPKGKGTTRKTTTKAKAKSQPSTSSKSTTEAISTITKSTHSNNPNPTTIPSTSPPKPSPSYANVEEIEDSEDDSDPIPFPSPSRLLPKIPQTKHKHAPSLPTSNIPSSPNRTTTTFTPIPKDPEPPAILLLLTDQITKAVRAQSATRTASSHIQNTPHTKKQTWHEKILMYDPIPLEEFTTWLNTEGLGLVNEDREVGAGFVRRWCENTIPSTTENPTPTYPETNTNIRSTTTTTTAAAAAAASSSSHPFSPSSEAHYQ</sequence>
<name>A0ACD1IRE9_9EURO</name>
<dbReference type="Proteomes" id="UP000249748">
    <property type="component" value="Unassembled WGS sequence"/>
</dbReference>
<protein>
    <submittedName>
        <fullName evidence="1">Uncharacterized protein</fullName>
    </submittedName>
</protein>
<keyword evidence="2" id="KW-1185">Reference proteome</keyword>